<proteinExistence type="evidence at transcript level"/>
<sequence>MGNNLKKLRKEEILKSYDIKEKLGTGSFAVVKKGIRKKDGAEFALKIVKKKNLNAEELMTINDEVEIMNQISHKNVVRLIEIYDTPKNLYMVLELLNGGELFERIVAKGQYSEKMASELIRDIAGAIQYLHEKGVVHRDLKPENLMYASVEDDQIKITDFGLAKCLESDGQTMSTACGTPGYVAPEILKNEPYDKQVDLWSIGVILYILLCGFPPFYDENAAGLYAQIKRGEFDFPDPYWADISDQAKDLVSKLLTVDPKKRCSSELLLAHPWISQNAAPDKPLGEDFTKRLTKFNARRKLRRGIQMIMAVNRLTRAFTVDLEN</sequence>
<keyword evidence="4 9" id="KW-0547">Nucleotide-binding</keyword>
<dbReference type="InterPro" id="IPR008271">
    <property type="entry name" value="Ser/Thr_kinase_AS"/>
</dbReference>
<comment type="catalytic activity">
    <reaction evidence="8">
        <text>L-seryl-[protein] + ATP = O-phospho-L-seryl-[protein] + ADP + H(+)</text>
        <dbReference type="Rhea" id="RHEA:17989"/>
        <dbReference type="Rhea" id="RHEA-COMP:9863"/>
        <dbReference type="Rhea" id="RHEA-COMP:11604"/>
        <dbReference type="ChEBI" id="CHEBI:15378"/>
        <dbReference type="ChEBI" id="CHEBI:29999"/>
        <dbReference type="ChEBI" id="CHEBI:30616"/>
        <dbReference type="ChEBI" id="CHEBI:83421"/>
        <dbReference type="ChEBI" id="CHEBI:456216"/>
        <dbReference type="EC" id="2.7.11.1"/>
    </reaction>
</comment>
<dbReference type="Gene3D" id="1.10.510.10">
    <property type="entry name" value="Transferase(Phosphotransferase) domain 1"/>
    <property type="match status" value="1"/>
</dbReference>
<evidence type="ECO:0000256" key="10">
    <source>
        <dbReference type="RuleBase" id="RU000304"/>
    </source>
</evidence>
<dbReference type="InterPro" id="IPR000719">
    <property type="entry name" value="Prot_kinase_dom"/>
</dbReference>
<feature type="binding site" evidence="9">
    <location>
        <position position="50"/>
    </location>
    <ligand>
        <name>ATP</name>
        <dbReference type="ChEBI" id="CHEBI:30616"/>
    </ligand>
</feature>
<dbReference type="GO" id="GO:0004674">
    <property type="term" value="F:protein serine/threonine kinase activity"/>
    <property type="evidence" value="ECO:0007669"/>
    <property type="project" value="UniProtKB-KW"/>
</dbReference>
<dbReference type="InterPro" id="IPR017441">
    <property type="entry name" value="Protein_kinase_ATP_BS"/>
</dbReference>
<evidence type="ECO:0000256" key="9">
    <source>
        <dbReference type="PROSITE-ProRule" id="PRU10141"/>
    </source>
</evidence>
<evidence type="ECO:0000256" key="2">
    <source>
        <dbReference type="ARBA" id="ARBA00022527"/>
    </source>
</evidence>
<dbReference type="PANTHER" id="PTHR24347">
    <property type="entry name" value="SERINE/THREONINE-PROTEIN KINASE"/>
    <property type="match status" value="1"/>
</dbReference>
<dbReference type="FunFam" id="1.10.510.10:FF:000026">
    <property type="entry name" value="Calcium/calmodulin-dependent protein kinase type 1"/>
    <property type="match status" value="1"/>
</dbReference>
<dbReference type="AlphaFoldDB" id="A0A6A7GDE1"/>
<name>A0A6A7GDE1_9CRUS</name>
<evidence type="ECO:0000259" key="11">
    <source>
        <dbReference type="PROSITE" id="PS50011"/>
    </source>
</evidence>
<comment type="similarity">
    <text evidence="10">Belongs to the protein kinase superfamily.</text>
</comment>
<evidence type="ECO:0000256" key="4">
    <source>
        <dbReference type="ARBA" id="ARBA00022741"/>
    </source>
</evidence>
<dbReference type="SUPFAM" id="SSF56112">
    <property type="entry name" value="Protein kinase-like (PK-like)"/>
    <property type="match status" value="1"/>
</dbReference>
<evidence type="ECO:0000256" key="8">
    <source>
        <dbReference type="ARBA" id="ARBA00048679"/>
    </source>
</evidence>
<evidence type="ECO:0000256" key="5">
    <source>
        <dbReference type="ARBA" id="ARBA00022777"/>
    </source>
</evidence>
<dbReference type="SMART" id="SM00220">
    <property type="entry name" value="S_TKc"/>
    <property type="match status" value="1"/>
</dbReference>
<reference evidence="12" key="1">
    <citation type="submission" date="2017-11" db="EMBL/GenBank/DDBJ databases">
        <title>The sensing device of the deep-sea amphipod.</title>
        <authorList>
            <person name="Kobayashi H."/>
            <person name="Nagahama T."/>
            <person name="Arai W."/>
            <person name="Sasagawa Y."/>
            <person name="Umeda M."/>
            <person name="Hayashi T."/>
            <person name="Nikaido I."/>
            <person name="Watanabe H."/>
            <person name="Oguri K."/>
            <person name="Kitazato H."/>
            <person name="Fujioka K."/>
            <person name="Kido Y."/>
            <person name="Takami H."/>
        </authorList>
    </citation>
    <scope>NUCLEOTIDE SEQUENCE</scope>
    <source>
        <tissue evidence="12">Whole body</tissue>
    </source>
</reference>
<dbReference type="EMBL" id="IACT01008323">
    <property type="protein sequence ID" value="LAC27435.1"/>
    <property type="molecule type" value="mRNA"/>
</dbReference>
<feature type="domain" description="Protein kinase" evidence="11">
    <location>
        <begin position="17"/>
        <end position="274"/>
    </location>
</feature>
<dbReference type="InterPro" id="IPR011009">
    <property type="entry name" value="Kinase-like_dom_sf"/>
</dbReference>
<dbReference type="FunFam" id="3.30.200.20:FF:000003">
    <property type="entry name" value="Non-specific serine/threonine protein kinase"/>
    <property type="match status" value="1"/>
</dbReference>
<protein>
    <recommendedName>
        <fullName evidence="1">non-specific serine/threonine protein kinase</fullName>
        <ecNumber evidence="1">2.7.11.1</ecNumber>
    </recommendedName>
</protein>
<organism evidence="12">
    <name type="scientific">Hirondellea gigas</name>
    <dbReference type="NCBI Taxonomy" id="1518452"/>
    <lineage>
        <taxon>Eukaryota</taxon>
        <taxon>Metazoa</taxon>
        <taxon>Ecdysozoa</taxon>
        <taxon>Arthropoda</taxon>
        <taxon>Crustacea</taxon>
        <taxon>Multicrustacea</taxon>
        <taxon>Malacostraca</taxon>
        <taxon>Eumalacostraca</taxon>
        <taxon>Peracarida</taxon>
        <taxon>Amphipoda</taxon>
        <taxon>Amphilochidea</taxon>
        <taxon>Lysianassida</taxon>
        <taxon>Lysianassidira</taxon>
        <taxon>Lysianassoidea</taxon>
        <taxon>Lysianassidae</taxon>
        <taxon>Hirondellea</taxon>
    </lineage>
</organism>
<keyword evidence="5 12" id="KW-0418">Kinase</keyword>
<dbReference type="PROSITE" id="PS00107">
    <property type="entry name" value="PROTEIN_KINASE_ATP"/>
    <property type="match status" value="1"/>
</dbReference>
<evidence type="ECO:0000256" key="3">
    <source>
        <dbReference type="ARBA" id="ARBA00022679"/>
    </source>
</evidence>
<comment type="catalytic activity">
    <reaction evidence="7">
        <text>L-threonyl-[protein] + ATP = O-phospho-L-threonyl-[protein] + ADP + H(+)</text>
        <dbReference type="Rhea" id="RHEA:46608"/>
        <dbReference type="Rhea" id="RHEA-COMP:11060"/>
        <dbReference type="Rhea" id="RHEA-COMP:11605"/>
        <dbReference type="ChEBI" id="CHEBI:15378"/>
        <dbReference type="ChEBI" id="CHEBI:30013"/>
        <dbReference type="ChEBI" id="CHEBI:30616"/>
        <dbReference type="ChEBI" id="CHEBI:61977"/>
        <dbReference type="ChEBI" id="CHEBI:456216"/>
        <dbReference type="EC" id="2.7.11.1"/>
    </reaction>
</comment>
<dbReference type="PROSITE" id="PS00108">
    <property type="entry name" value="PROTEIN_KINASE_ST"/>
    <property type="match status" value="1"/>
</dbReference>
<dbReference type="CDD" id="cd05117">
    <property type="entry name" value="STKc_CAMK"/>
    <property type="match status" value="1"/>
</dbReference>
<dbReference type="GO" id="GO:0005524">
    <property type="term" value="F:ATP binding"/>
    <property type="evidence" value="ECO:0007669"/>
    <property type="project" value="UniProtKB-UniRule"/>
</dbReference>
<dbReference type="EC" id="2.7.11.1" evidence="1"/>
<evidence type="ECO:0000256" key="1">
    <source>
        <dbReference type="ARBA" id="ARBA00012513"/>
    </source>
</evidence>
<keyword evidence="6 9" id="KW-0067">ATP-binding</keyword>
<accession>A0A6A7GDE1</accession>
<evidence type="ECO:0000313" key="12">
    <source>
        <dbReference type="EMBL" id="LAC27435.1"/>
    </source>
</evidence>
<dbReference type="Pfam" id="PF00069">
    <property type="entry name" value="Pkinase"/>
    <property type="match status" value="1"/>
</dbReference>
<evidence type="ECO:0000256" key="6">
    <source>
        <dbReference type="ARBA" id="ARBA00022840"/>
    </source>
</evidence>
<evidence type="ECO:0000256" key="7">
    <source>
        <dbReference type="ARBA" id="ARBA00047899"/>
    </source>
</evidence>
<dbReference type="PROSITE" id="PS50011">
    <property type="entry name" value="PROTEIN_KINASE_DOM"/>
    <property type="match status" value="1"/>
</dbReference>
<keyword evidence="3" id="KW-0808">Transferase</keyword>
<keyword evidence="2 10" id="KW-0723">Serine/threonine-protein kinase</keyword>